<name>A0A1U7EZ35_NATPD</name>
<dbReference type="OrthoDB" id="193911at2157"/>
<dbReference type="STRING" id="348780.NP_4908A"/>
<dbReference type="KEGG" id="nph:NP_4908A"/>
<accession>A0A1U7EZ35</accession>
<organism evidence="2 3">
    <name type="scientific">Natronomonas pharaonis (strain ATCC 35678 / DSM 2160 / CIP 103997 / JCM 8858 / NBRC 14720 / NCIMB 2260 / Gabara)</name>
    <name type="common">Halobacterium pharaonis</name>
    <dbReference type="NCBI Taxonomy" id="348780"/>
    <lineage>
        <taxon>Archaea</taxon>
        <taxon>Methanobacteriati</taxon>
        <taxon>Methanobacteriota</taxon>
        <taxon>Stenosarchaea group</taxon>
        <taxon>Halobacteria</taxon>
        <taxon>Halobacteriales</taxon>
        <taxon>Natronomonadaceae</taxon>
        <taxon>Natronomonas</taxon>
    </lineage>
</organism>
<dbReference type="HOGENOM" id="CLU_2115550_0_0_2"/>
<protein>
    <recommendedName>
        <fullName evidence="1">DUF7975 domain-containing protein</fullName>
    </recommendedName>
</protein>
<dbReference type="InterPro" id="IPR058281">
    <property type="entry name" value="DUF7975"/>
</dbReference>
<dbReference type="Pfam" id="PF25930">
    <property type="entry name" value="DUF7975"/>
    <property type="match status" value="1"/>
</dbReference>
<proteinExistence type="predicted"/>
<dbReference type="Proteomes" id="UP000002698">
    <property type="component" value="Chromosome"/>
</dbReference>
<evidence type="ECO:0000313" key="2">
    <source>
        <dbReference type="EMBL" id="CAI50545.2"/>
    </source>
</evidence>
<dbReference type="AlphaFoldDB" id="A0A1U7EZ35"/>
<feature type="domain" description="DUF7975" evidence="1">
    <location>
        <begin position="3"/>
        <end position="113"/>
    </location>
</feature>
<gene>
    <name evidence="2" type="ordered locus">NP_4908A</name>
</gene>
<dbReference type="EnsemblBacteria" id="CAI50545">
    <property type="protein sequence ID" value="CAI50545"/>
    <property type="gene ID" value="NP_4908A"/>
</dbReference>
<sequence length="114" mass="12830">MGATDAEGRRRLLVEHILAVRRDGGTVTFVAGDTRVGYEDRRLRLDAAADERERLATLLSEYHVFKIKQPETRTADDGVVYLSAVTDAKHAADFVEALFRTVYGADEDYELRVE</sequence>
<keyword evidence="3" id="KW-1185">Reference proteome</keyword>
<evidence type="ECO:0000313" key="3">
    <source>
        <dbReference type="Proteomes" id="UP000002698"/>
    </source>
</evidence>
<evidence type="ECO:0000259" key="1">
    <source>
        <dbReference type="Pfam" id="PF25930"/>
    </source>
</evidence>
<dbReference type="eggNOG" id="arCOG06416">
    <property type="taxonomic scope" value="Archaea"/>
</dbReference>
<reference evidence="2 3" key="1">
    <citation type="journal article" date="2005" name="Genome Res.">
        <title>Living with two extremes: conclusions from the genome sequence of Natronomonas pharaonis.</title>
        <authorList>
            <person name="Falb M."/>
            <person name="Pfeiffer F."/>
            <person name="Palm P."/>
            <person name="Rodewald K."/>
            <person name="Hickmann V."/>
            <person name="Tittor J."/>
            <person name="Oesterhelt D."/>
        </authorList>
    </citation>
    <scope>NUCLEOTIDE SEQUENCE [LARGE SCALE GENOMIC DNA]</scope>
    <source>
        <strain evidence="3">ATCC 35678 / DSM 2160 / CIP 103997 / JCM 8858 / NBRC 14720 / NCIMB 2260 / Gabara</strain>
    </source>
</reference>
<dbReference type="EMBL" id="CR936257">
    <property type="protein sequence ID" value="CAI50545.2"/>
    <property type="molecule type" value="Genomic_DNA"/>
</dbReference>
<dbReference type="GeneID" id="3702198"/>
<dbReference type="RefSeq" id="WP_049939726.1">
    <property type="nucleotide sequence ID" value="NC_007426.1"/>
</dbReference>